<feature type="region of interest" description="Disordered" evidence="1">
    <location>
        <begin position="41"/>
        <end position="60"/>
    </location>
</feature>
<gene>
    <name evidence="2" type="ORF">BECKTC1821F_GA0114240_103824</name>
</gene>
<reference evidence="2" key="1">
    <citation type="submission" date="2019-02" db="EMBL/GenBank/DDBJ databases">
        <authorList>
            <person name="Gruber-Vodicka R. H."/>
            <person name="Seah K. B. B."/>
        </authorList>
    </citation>
    <scope>NUCLEOTIDE SEQUENCE</scope>
    <source>
        <strain evidence="2">BECK_BZ126</strain>
    </source>
</reference>
<dbReference type="EMBL" id="CAADFW010000038">
    <property type="protein sequence ID" value="VFK59897.1"/>
    <property type="molecule type" value="Genomic_DNA"/>
</dbReference>
<name>A0A451A1L0_9GAMM</name>
<dbReference type="AlphaFoldDB" id="A0A451A1L0"/>
<protein>
    <submittedName>
        <fullName evidence="2">Uncharacterized protein</fullName>
    </submittedName>
</protein>
<evidence type="ECO:0000313" key="2">
    <source>
        <dbReference type="EMBL" id="VFK59897.1"/>
    </source>
</evidence>
<feature type="compositionally biased region" description="Basic residues" evidence="1">
    <location>
        <begin position="45"/>
        <end position="60"/>
    </location>
</feature>
<sequence length="81" mass="9256">MKAYGVPRTKDVEYPDLLDIVTYGMKSSTGQVAKYGQTRGLRGSVKPRTRQRKRTALKRAHRTHLNASLRAEIDNLLEKRT</sequence>
<organism evidence="2">
    <name type="scientific">Candidatus Kentrum sp. TC</name>
    <dbReference type="NCBI Taxonomy" id="2126339"/>
    <lineage>
        <taxon>Bacteria</taxon>
        <taxon>Pseudomonadati</taxon>
        <taxon>Pseudomonadota</taxon>
        <taxon>Gammaproteobacteria</taxon>
        <taxon>Candidatus Kentrum</taxon>
    </lineage>
</organism>
<evidence type="ECO:0000256" key="1">
    <source>
        <dbReference type="SAM" id="MobiDB-lite"/>
    </source>
</evidence>
<proteinExistence type="predicted"/>
<accession>A0A451A1L0</accession>